<accession>A0A0A8ZMZ1</accession>
<reference evidence="1" key="2">
    <citation type="journal article" date="2015" name="Data Brief">
        <title>Shoot transcriptome of the giant reed, Arundo donax.</title>
        <authorList>
            <person name="Barrero R.A."/>
            <person name="Guerrero F.D."/>
            <person name="Moolhuijzen P."/>
            <person name="Goolsby J.A."/>
            <person name="Tidwell J."/>
            <person name="Bellgard S.E."/>
            <person name="Bellgard M.I."/>
        </authorList>
    </citation>
    <scope>NUCLEOTIDE SEQUENCE</scope>
    <source>
        <tissue evidence="1">Shoot tissue taken approximately 20 cm above the soil surface</tissue>
    </source>
</reference>
<organism evidence="1">
    <name type="scientific">Arundo donax</name>
    <name type="common">Giant reed</name>
    <name type="synonym">Donax arundinaceus</name>
    <dbReference type="NCBI Taxonomy" id="35708"/>
    <lineage>
        <taxon>Eukaryota</taxon>
        <taxon>Viridiplantae</taxon>
        <taxon>Streptophyta</taxon>
        <taxon>Embryophyta</taxon>
        <taxon>Tracheophyta</taxon>
        <taxon>Spermatophyta</taxon>
        <taxon>Magnoliopsida</taxon>
        <taxon>Liliopsida</taxon>
        <taxon>Poales</taxon>
        <taxon>Poaceae</taxon>
        <taxon>PACMAD clade</taxon>
        <taxon>Arundinoideae</taxon>
        <taxon>Arundineae</taxon>
        <taxon>Arundo</taxon>
    </lineage>
</organism>
<protein>
    <submittedName>
        <fullName evidence="1">Uncharacterized protein</fullName>
    </submittedName>
</protein>
<evidence type="ECO:0000313" key="1">
    <source>
        <dbReference type="EMBL" id="JAD40794.1"/>
    </source>
</evidence>
<name>A0A0A8ZMZ1_ARUDO</name>
<dbReference type="EMBL" id="GBRH01257101">
    <property type="protein sequence ID" value="JAD40794.1"/>
    <property type="molecule type" value="Transcribed_RNA"/>
</dbReference>
<proteinExistence type="predicted"/>
<sequence length="14" mass="1596">MLLLPSIAMILPRK</sequence>
<reference evidence="1" key="1">
    <citation type="submission" date="2014-09" db="EMBL/GenBank/DDBJ databases">
        <authorList>
            <person name="Magalhaes I.L.F."/>
            <person name="Oliveira U."/>
            <person name="Santos F.R."/>
            <person name="Vidigal T.H.D.A."/>
            <person name="Brescovit A.D."/>
            <person name="Santos A.J."/>
        </authorList>
    </citation>
    <scope>NUCLEOTIDE SEQUENCE</scope>
    <source>
        <tissue evidence="1">Shoot tissue taken approximately 20 cm above the soil surface</tissue>
    </source>
</reference>